<evidence type="ECO:0000256" key="6">
    <source>
        <dbReference type="ARBA" id="ARBA00022764"/>
    </source>
</evidence>
<organism evidence="9 10">
    <name type="scientific">Rhizobium sullae</name>
    <name type="common">Rhizobium hedysari</name>
    <dbReference type="NCBI Taxonomy" id="50338"/>
    <lineage>
        <taxon>Bacteria</taxon>
        <taxon>Pseudomonadati</taxon>
        <taxon>Pseudomonadota</taxon>
        <taxon>Alphaproteobacteria</taxon>
        <taxon>Hyphomicrobiales</taxon>
        <taxon>Rhizobiaceae</taxon>
        <taxon>Rhizobium/Agrobacterium group</taxon>
        <taxon>Rhizobium</taxon>
    </lineage>
</organism>
<dbReference type="RefSeq" id="WP_027512803.1">
    <property type="nucleotide sequence ID" value="NZ_CP104144.1"/>
</dbReference>
<protein>
    <recommendedName>
        <fullName evidence="4">Alginate biosynthesis protein AlgF</fullName>
    </recommendedName>
</protein>
<feature type="chain" id="PRO_5047390651" description="Alginate biosynthesis protein AlgF" evidence="8">
    <location>
        <begin position="21"/>
        <end position="222"/>
    </location>
</feature>
<evidence type="ECO:0000256" key="5">
    <source>
        <dbReference type="ARBA" id="ARBA00022729"/>
    </source>
</evidence>
<comment type="similarity">
    <text evidence="3">Belongs to the AlgF family.</text>
</comment>
<proteinExistence type="inferred from homology"/>
<sequence length="222" mass="23384">MMKRKIQAVLIALVLGGASAGTFSTHLLANDAGLYDAPIPADKSLVRFLNVKLKNGVSLDFSGQKFDVDPVALSNYRLIGNGSYKISDDASSTEATLEPGKFYTVAVGADGAGQKGIVVIPDKEVENPSKSALSFYNFSTKPANLSLRLNGDSKVLFKNLAPAAMASKELPVIDIGLEVSEGDRKVTELAKVSLTAKDRQNVVVVETPNGPAGFLAATGIDR</sequence>
<dbReference type="EMBL" id="CP104144">
    <property type="protein sequence ID" value="UWU16993.1"/>
    <property type="molecule type" value="Genomic_DNA"/>
</dbReference>
<keyword evidence="6" id="KW-0574">Periplasm</keyword>
<evidence type="ECO:0000256" key="8">
    <source>
        <dbReference type="SAM" id="SignalP"/>
    </source>
</evidence>
<geneLocation type="plasmid" evidence="9 10">
    <name>pWSM1592_1</name>
</geneLocation>
<keyword evidence="7" id="KW-0016">Alginate biosynthesis</keyword>
<evidence type="ECO:0000313" key="10">
    <source>
        <dbReference type="Proteomes" id="UP001060123"/>
    </source>
</evidence>
<keyword evidence="5 8" id="KW-0732">Signal</keyword>
<gene>
    <name evidence="9" type="ORF">N2599_29765</name>
</gene>
<comment type="pathway">
    <text evidence="2">Glycan biosynthesis; alginate biosynthesis.</text>
</comment>
<keyword evidence="9" id="KW-0614">Plasmid</keyword>
<evidence type="ECO:0000313" key="9">
    <source>
        <dbReference type="EMBL" id="UWU16993.1"/>
    </source>
</evidence>
<evidence type="ECO:0000256" key="1">
    <source>
        <dbReference type="ARBA" id="ARBA00004418"/>
    </source>
</evidence>
<evidence type="ECO:0000256" key="2">
    <source>
        <dbReference type="ARBA" id="ARBA00005182"/>
    </source>
</evidence>
<dbReference type="InterPro" id="IPR035422">
    <property type="entry name" value="AlgF"/>
</dbReference>
<feature type="signal peptide" evidence="8">
    <location>
        <begin position="1"/>
        <end position="20"/>
    </location>
</feature>
<dbReference type="Proteomes" id="UP001060123">
    <property type="component" value="Plasmid pWSM1592_1"/>
</dbReference>
<name>A0ABY5XRC0_RHISU</name>
<evidence type="ECO:0000256" key="4">
    <source>
        <dbReference type="ARBA" id="ARBA00013964"/>
    </source>
</evidence>
<comment type="subcellular location">
    <subcellularLocation>
        <location evidence="1">Periplasm</location>
    </subcellularLocation>
</comment>
<keyword evidence="10" id="KW-1185">Reference proteome</keyword>
<evidence type="ECO:0000256" key="7">
    <source>
        <dbReference type="ARBA" id="ARBA00022841"/>
    </source>
</evidence>
<reference evidence="9" key="1">
    <citation type="submission" date="2022-09" db="EMBL/GenBank/DDBJ databases">
        <title>Australian commercial rhizobial inoculants.</title>
        <authorList>
            <person name="Kohlmeier M.G."/>
            <person name="O'Hara G.W."/>
            <person name="Colombi E."/>
            <person name="Ramsay J.P."/>
            <person name="Terpolilli J."/>
        </authorList>
    </citation>
    <scope>NUCLEOTIDE SEQUENCE</scope>
    <source>
        <strain evidence="9">WSM1592</strain>
        <plasmid evidence="9">pWSM1592_1</plasmid>
    </source>
</reference>
<dbReference type="Pfam" id="PF11182">
    <property type="entry name" value="AlgF"/>
    <property type="match status" value="1"/>
</dbReference>
<evidence type="ECO:0000256" key="3">
    <source>
        <dbReference type="ARBA" id="ARBA00010033"/>
    </source>
</evidence>
<accession>A0ABY5XRC0</accession>